<organism evidence="2">
    <name type="scientific">Solanum chacoense</name>
    <name type="common">Chaco potato</name>
    <dbReference type="NCBI Taxonomy" id="4108"/>
    <lineage>
        <taxon>Eukaryota</taxon>
        <taxon>Viridiplantae</taxon>
        <taxon>Streptophyta</taxon>
        <taxon>Embryophyta</taxon>
        <taxon>Tracheophyta</taxon>
        <taxon>Spermatophyta</taxon>
        <taxon>Magnoliopsida</taxon>
        <taxon>eudicotyledons</taxon>
        <taxon>Gunneridae</taxon>
        <taxon>Pentapetalae</taxon>
        <taxon>asterids</taxon>
        <taxon>lamiids</taxon>
        <taxon>Solanales</taxon>
        <taxon>Solanaceae</taxon>
        <taxon>Solanoideae</taxon>
        <taxon>Solaneae</taxon>
        <taxon>Solanum</taxon>
    </lineage>
</organism>
<feature type="signal peptide" evidence="1">
    <location>
        <begin position="1"/>
        <end position="26"/>
    </location>
</feature>
<keyword evidence="1" id="KW-0732">Signal</keyword>
<name>A0A0V0GJK4_SOLCH</name>
<dbReference type="AlphaFoldDB" id="A0A0V0GJK4"/>
<proteinExistence type="predicted"/>
<feature type="non-terminal residue" evidence="2">
    <location>
        <position position="1"/>
    </location>
</feature>
<reference evidence="2" key="1">
    <citation type="submission" date="2015-12" db="EMBL/GenBank/DDBJ databases">
        <title>Gene expression during late stages of embryo sac development: a critical building block for successful pollen-pistil interactions.</title>
        <authorList>
            <person name="Liu Y."/>
            <person name="Joly V."/>
            <person name="Sabar M."/>
            <person name="Matton D.P."/>
        </authorList>
    </citation>
    <scope>NUCLEOTIDE SEQUENCE</scope>
</reference>
<evidence type="ECO:0000313" key="2">
    <source>
        <dbReference type="EMBL" id="JAP08316.1"/>
    </source>
</evidence>
<accession>A0A0V0GJK4</accession>
<sequence>KISRSSANCSSSNLTGALLLIFLCEAINQTVDLQIELFLKININGYPFPTNWVLSFFCYSCRPLSLVVLLTF</sequence>
<protein>
    <submittedName>
        <fullName evidence="2">Putative ovule protein</fullName>
    </submittedName>
</protein>
<evidence type="ECO:0000256" key="1">
    <source>
        <dbReference type="SAM" id="SignalP"/>
    </source>
</evidence>
<feature type="chain" id="PRO_5006865386" evidence="1">
    <location>
        <begin position="27"/>
        <end position="72"/>
    </location>
</feature>
<dbReference type="EMBL" id="GEDG01037120">
    <property type="protein sequence ID" value="JAP08316.1"/>
    <property type="molecule type" value="Transcribed_RNA"/>
</dbReference>